<reference evidence="1" key="1">
    <citation type="submission" date="2018-06" db="EMBL/GenBank/DDBJ databases">
        <authorList>
            <person name="Zhirakovskaya E."/>
        </authorList>
    </citation>
    <scope>NUCLEOTIDE SEQUENCE</scope>
</reference>
<dbReference type="EMBL" id="UOEU01000919">
    <property type="protein sequence ID" value="VAW42422.1"/>
    <property type="molecule type" value="Genomic_DNA"/>
</dbReference>
<protein>
    <submittedName>
        <fullName evidence="1">Uncharacterized protein</fullName>
    </submittedName>
</protein>
<sequence>MAALRRAAILRLASNAYEMKLDVMSGIVTQTENGRWQIGSHDLTDFLERHRGKEMVVVLGDLDDERPVQVRTCRTCGRDYTDPECPHCRANRIRLRGHA</sequence>
<organism evidence="1">
    <name type="scientific">hydrothermal vent metagenome</name>
    <dbReference type="NCBI Taxonomy" id="652676"/>
    <lineage>
        <taxon>unclassified sequences</taxon>
        <taxon>metagenomes</taxon>
        <taxon>ecological metagenomes</taxon>
    </lineage>
</organism>
<proteinExistence type="predicted"/>
<name>A0A3B0VTM4_9ZZZZ</name>
<evidence type="ECO:0000313" key="1">
    <source>
        <dbReference type="EMBL" id="VAW42422.1"/>
    </source>
</evidence>
<dbReference type="AlphaFoldDB" id="A0A3B0VTM4"/>
<accession>A0A3B0VTM4</accession>
<gene>
    <name evidence="1" type="ORF">MNBD_CHLOROFLEXI01-2498</name>
</gene>